<dbReference type="STRING" id="351679.A9255_09745"/>
<gene>
    <name evidence="1" type="ORF">A9255_09745</name>
    <name evidence="2" type="ORF">Xhom_01675</name>
</gene>
<dbReference type="AlphaFoldDB" id="A0A2G0QAE5"/>
<accession>A0A2G0QAE5</accession>
<sequence>MAEYSKLEPINVQGTQHITEFCLQGKVDVYYRYCHKSEEVKRHGKGNGGHPRYRCYAVTTLPLMKVTFSSFVKWMYCGLL</sequence>
<name>A0A2G0QAE5_XENHO</name>
<evidence type="ECO:0000313" key="1">
    <source>
        <dbReference type="EMBL" id="AOM40849.1"/>
    </source>
</evidence>
<dbReference type="EMBL" id="CP016176">
    <property type="protein sequence ID" value="AOM40849.1"/>
    <property type="molecule type" value="Genomic_DNA"/>
</dbReference>
<organism evidence="2 4">
    <name type="scientific">Xenorhabdus hominickii</name>
    <dbReference type="NCBI Taxonomy" id="351679"/>
    <lineage>
        <taxon>Bacteria</taxon>
        <taxon>Pseudomonadati</taxon>
        <taxon>Pseudomonadota</taxon>
        <taxon>Gammaproteobacteria</taxon>
        <taxon>Enterobacterales</taxon>
        <taxon>Morganellaceae</taxon>
        <taxon>Xenorhabdus</taxon>
    </lineage>
</organism>
<evidence type="ECO:0000313" key="3">
    <source>
        <dbReference type="Proteomes" id="UP000094600"/>
    </source>
</evidence>
<keyword evidence="3" id="KW-1185">Reference proteome</keyword>
<dbReference type="KEGG" id="xho:A9255_09745"/>
<protein>
    <submittedName>
        <fullName evidence="2">Transposase</fullName>
    </submittedName>
</protein>
<reference evidence="2 4" key="2">
    <citation type="journal article" date="2017" name="Nat. Microbiol.">
        <title>Natural product diversity associated with the nematode symbionts Photorhabdus and Xenorhabdus.</title>
        <authorList>
            <person name="Tobias N.J."/>
            <person name="Wolff H."/>
            <person name="Djahanschiri B."/>
            <person name="Grundmann F."/>
            <person name="Kronenwerth M."/>
            <person name="Shi Y.M."/>
            <person name="Simonyi S."/>
            <person name="Grun P."/>
            <person name="Shapiro-Ilan D."/>
            <person name="Pidot S.J."/>
            <person name="Stinear T.P."/>
            <person name="Ebersberger I."/>
            <person name="Bode H.B."/>
        </authorList>
    </citation>
    <scope>NUCLEOTIDE SEQUENCE [LARGE SCALE GENOMIC DNA]</scope>
    <source>
        <strain evidence="2 4">DSM 17903</strain>
    </source>
</reference>
<evidence type="ECO:0000313" key="2">
    <source>
        <dbReference type="EMBL" id="PHM56192.1"/>
    </source>
</evidence>
<evidence type="ECO:0000313" key="4">
    <source>
        <dbReference type="Proteomes" id="UP000225433"/>
    </source>
</evidence>
<dbReference type="EMBL" id="NJAI01000002">
    <property type="protein sequence ID" value="PHM56192.1"/>
    <property type="molecule type" value="Genomic_DNA"/>
</dbReference>
<dbReference type="Proteomes" id="UP000225433">
    <property type="component" value="Unassembled WGS sequence"/>
</dbReference>
<dbReference type="Proteomes" id="UP000094600">
    <property type="component" value="Chromosome"/>
</dbReference>
<proteinExistence type="predicted"/>
<reference evidence="1 3" key="1">
    <citation type="submission" date="2016-06" db="EMBL/GenBank/DDBJ databases">
        <title>Bacterial characters and pathogenicity of Xenorhabdus hominickii from an entomopathogenic nematode, Steinernema monticolum.</title>
        <authorList>
            <person name="Park Y."/>
            <person name="Kim Y."/>
        </authorList>
    </citation>
    <scope>NUCLEOTIDE SEQUENCE [LARGE SCALE GENOMIC DNA]</scope>
    <source>
        <strain evidence="1 3">ANU1</strain>
    </source>
</reference>